<comment type="catalytic activity">
    <reaction evidence="1 8">
        <text>Hydrolysis of terminal, non-reducing alpha-D-galactose residues in alpha-D-galactosides, including galactose oligosaccharides, galactomannans and galactolipids.</text>
        <dbReference type="EC" id="3.2.1.22"/>
    </reaction>
</comment>
<evidence type="ECO:0000256" key="8">
    <source>
        <dbReference type="RuleBase" id="RU361168"/>
    </source>
</evidence>
<dbReference type="Proteomes" id="UP001310022">
    <property type="component" value="Unassembled WGS sequence"/>
</dbReference>
<dbReference type="Pfam" id="PF17801">
    <property type="entry name" value="Melibiase_C"/>
    <property type="match status" value="1"/>
</dbReference>
<dbReference type="PROSITE" id="PS00512">
    <property type="entry name" value="ALPHA_GALACTOSIDASE"/>
    <property type="match status" value="1"/>
</dbReference>
<dbReference type="EC" id="3.2.1.22" evidence="3 8"/>
<evidence type="ECO:0000256" key="4">
    <source>
        <dbReference type="ARBA" id="ARBA00022729"/>
    </source>
</evidence>
<evidence type="ECO:0000256" key="2">
    <source>
        <dbReference type="ARBA" id="ARBA00009743"/>
    </source>
</evidence>
<protein>
    <recommendedName>
        <fullName evidence="3 8">Alpha-galactosidase</fullName>
        <ecNumber evidence="3 8">3.2.1.22</ecNumber>
    </recommendedName>
    <alternativeName>
        <fullName evidence="8">Melibiase</fullName>
    </alternativeName>
</protein>
<dbReference type="RefSeq" id="WP_338239253.1">
    <property type="nucleotide sequence ID" value="NZ_BQKE01000004.1"/>
</dbReference>
<sequence>MLDIKRLLNHLSALCFTLFLAPTWGVAQGPLSPLDIDVKQPPMGWNSWNRFGCDVSEQMIREMADAMVESGMQDAGYEYIVIDDCWQIGRDDQGNIVCDPERFPSGMKALGDYIHAKGLKFGIYSCAGAKTCANRPGSRGYQFQDAKKYAEWGVDFLKYDWCANKGQNAQAAYLTMRDALDATGRPMVLSICEWGYSEPWKWGKGIGQLWRVTNDIQDCWDCEFEWEGVGVINIIDQMADLRAYSQEGAYNDPDMLEVGNGGMNHEQYKSHFAMWCMLNAPLFAGNDLRSMDKKTQEILLNKELIALTKDDNNQQAFRAIHSQQYDLWVKSMTDHQYAFAFMNRTAEAVDIHYDWQKYIIADKAFGWHQVKIKPTAKIRDLWLHKTVGSCNEPMDYQLKPFETLVVLVSDEESF</sequence>
<dbReference type="SUPFAM" id="SSF51011">
    <property type="entry name" value="Glycosyl hydrolase domain"/>
    <property type="match status" value="1"/>
</dbReference>
<evidence type="ECO:0000256" key="6">
    <source>
        <dbReference type="ARBA" id="ARBA00023157"/>
    </source>
</evidence>
<name>A0AAN5APT2_9BACT</name>
<dbReference type="Gene3D" id="3.20.20.70">
    <property type="entry name" value="Aldolase class I"/>
    <property type="match status" value="1"/>
</dbReference>
<evidence type="ECO:0000313" key="12">
    <source>
        <dbReference type="Proteomes" id="UP001310022"/>
    </source>
</evidence>
<feature type="chain" id="PRO_5042845741" description="Alpha-galactosidase" evidence="9">
    <location>
        <begin position="28"/>
        <end position="414"/>
    </location>
</feature>
<evidence type="ECO:0000256" key="9">
    <source>
        <dbReference type="SAM" id="SignalP"/>
    </source>
</evidence>
<reference evidence="11 12" key="1">
    <citation type="submission" date="2021-12" db="EMBL/GenBank/DDBJ databases">
        <title>Genome sequencing of bacteria with rrn-lacking chromosome and rrn-plasmid.</title>
        <authorList>
            <person name="Anda M."/>
            <person name="Iwasaki W."/>
        </authorList>
    </citation>
    <scope>NUCLEOTIDE SEQUENCE [LARGE SCALE GENOMIC DNA]</scope>
    <source>
        <strain evidence="11 12">NBRC 15940</strain>
    </source>
</reference>
<organism evidence="11 12">
    <name type="scientific">Persicobacter diffluens</name>
    <dbReference type="NCBI Taxonomy" id="981"/>
    <lineage>
        <taxon>Bacteria</taxon>
        <taxon>Pseudomonadati</taxon>
        <taxon>Bacteroidota</taxon>
        <taxon>Cytophagia</taxon>
        <taxon>Cytophagales</taxon>
        <taxon>Persicobacteraceae</taxon>
        <taxon>Persicobacter</taxon>
    </lineage>
</organism>
<dbReference type="Gene3D" id="2.60.40.1180">
    <property type="entry name" value="Golgi alpha-mannosidase II"/>
    <property type="match status" value="1"/>
</dbReference>
<feature type="domain" description="Alpha galactosidase C-terminal" evidence="10">
    <location>
        <begin position="323"/>
        <end position="405"/>
    </location>
</feature>
<comment type="caution">
    <text evidence="11">The sequence shown here is derived from an EMBL/GenBank/DDBJ whole genome shotgun (WGS) entry which is preliminary data.</text>
</comment>
<keyword evidence="6 8" id="KW-1015">Disulfide bond</keyword>
<evidence type="ECO:0000256" key="3">
    <source>
        <dbReference type="ARBA" id="ARBA00012755"/>
    </source>
</evidence>
<dbReference type="SUPFAM" id="SSF51445">
    <property type="entry name" value="(Trans)glycosidases"/>
    <property type="match status" value="1"/>
</dbReference>
<evidence type="ECO:0000256" key="7">
    <source>
        <dbReference type="ARBA" id="ARBA00023295"/>
    </source>
</evidence>
<dbReference type="GO" id="GO:0004557">
    <property type="term" value="F:alpha-galactosidase activity"/>
    <property type="evidence" value="ECO:0007669"/>
    <property type="project" value="UniProtKB-EC"/>
</dbReference>
<feature type="signal peptide" evidence="9">
    <location>
        <begin position="1"/>
        <end position="27"/>
    </location>
</feature>
<evidence type="ECO:0000256" key="1">
    <source>
        <dbReference type="ARBA" id="ARBA00001255"/>
    </source>
</evidence>
<dbReference type="CDD" id="cd14792">
    <property type="entry name" value="GH27"/>
    <property type="match status" value="1"/>
</dbReference>
<dbReference type="InterPro" id="IPR000111">
    <property type="entry name" value="Glyco_hydro_27/36_CS"/>
</dbReference>
<keyword evidence="12" id="KW-1185">Reference proteome</keyword>
<evidence type="ECO:0000256" key="5">
    <source>
        <dbReference type="ARBA" id="ARBA00022801"/>
    </source>
</evidence>
<dbReference type="FunFam" id="3.20.20.70:FF:000202">
    <property type="entry name" value="Alpha-galactosidase"/>
    <property type="match status" value="1"/>
</dbReference>
<dbReference type="AlphaFoldDB" id="A0AAN5APT2"/>
<dbReference type="Pfam" id="PF16499">
    <property type="entry name" value="Melibiase_2"/>
    <property type="match status" value="1"/>
</dbReference>
<accession>A0AAN5APT2</accession>
<dbReference type="PANTHER" id="PTHR11452">
    <property type="entry name" value="ALPHA-GALACTOSIDASE/ALPHA-N-ACETYLGALACTOSAMINIDASE"/>
    <property type="match status" value="1"/>
</dbReference>
<dbReference type="InterPro" id="IPR041233">
    <property type="entry name" value="Melibiase_C"/>
</dbReference>
<dbReference type="EMBL" id="BQKE01000004">
    <property type="protein sequence ID" value="GJM64168.1"/>
    <property type="molecule type" value="Genomic_DNA"/>
</dbReference>
<evidence type="ECO:0000313" key="11">
    <source>
        <dbReference type="EMBL" id="GJM64168.1"/>
    </source>
</evidence>
<keyword evidence="4 9" id="KW-0732">Signal</keyword>
<dbReference type="PANTHER" id="PTHR11452:SF75">
    <property type="entry name" value="ALPHA-GALACTOSIDASE MEL1"/>
    <property type="match status" value="1"/>
</dbReference>
<dbReference type="PRINTS" id="PR00740">
    <property type="entry name" value="GLHYDRLASE27"/>
</dbReference>
<dbReference type="InterPro" id="IPR013780">
    <property type="entry name" value="Glyco_hydro_b"/>
</dbReference>
<keyword evidence="5 8" id="KW-0378">Hydrolase</keyword>
<proteinExistence type="inferred from homology"/>
<dbReference type="InterPro" id="IPR017853">
    <property type="entry name" value="GH"/>
</dbReference>
<dbReference type="GO" id="GO:0016052">
    <property type="term" value="P:carbohydrate catabolic process"/>
    <property type="evidence" value="ECO:0007669"/>
    <property type="project" value="UniProtKB-ARBA"/>
</dbReference>
<gene>
    <name evidence="11" type="ORF">PEDI_47200</name>
</gene>
<dbReference type="InterPro" id="IPR002241">
    <property type="entry name" value="Glyco_hydro_27"/>
</dbReference>
<dbReference type="InterPro" id="IPR013785">
    <property type="entry name" value="Aldolase_TIM"/>
</dbReference>
<keyword evidence="7 8" id="KW-0326">Glycosidase</keyword>
<evidence type="ECO:0000259" key="10">
    <source>
        <dbReference type="Pfam" id="PF17801"/>
    </source>
</evidence>
<comment type="similarity">
    <text evidence="2 8">Belongs to the glycosyl hydrolase 27 family.</text>
</comment>